<dbReference type="InParanoid" id="A0A165HED3"/>
<accession>A0A165HED3</accession>
<organism evidence="1 2">
    <name type="scientific">Laetiporus sulphureus 93-53</name>
    <dbReference type="NCBI Taxonomy" id="1314785"/>
    <lineage>
        <taxon>Eukaryota</taxon>
        <taxon>Fungi</taxon>
        <taxon>Dikarya</taxon>
        <taxon>Basidiomycota</taxon>
        <taxon>Agaricomycotina</taxon>
        <taxon>Agaricomycetes</taxon>
        <taxon>Polyporales</taxon>
        <taxon>Laetiporus</taxon>
    </lineage>
</organism>
<dbReference type="Proteomes" id="UP000076871">
    <property type="component" value="Unassembled WGS sequence"/>
</dbReference>
<evidence type="ECO:0000313" key="2">
    <source>
        <dbReference type="Proteomes" id="UP000076871"/>
    </source>
</evidence>
<dbReference type="EMBL" id="KV427607">
    <property type="protein sequence ID" value="KZT11626.1"/>
    <property type="molecule type" value="Genomic_DNA"/>
</dbReference>
<reference evidence="1 2" key="1">
    <citation type="journal article" date="2016" name="Mol. Biol. Evol.">
        <title>Comparative Genomics of Early-Diverging Mushroom-Forming Fungi Provides Insights into the Origins of Lignocellulose Decay Capabilities.</title>
        <authorList>
            <person name="Nagy L.G."/>
            <person name="Riley R."/>
            <person name="Tritt A."/>
            <person name="Adam C."/>
            <person name="Daum C."/>
            <person name="Floudas D."/>
            <person name="Sun H."/>
            <person name="Yadav J.S."/>
            <person name="Pangilinan J."/>
            <person name="Larsson K.H."/>
            <person name="Matsuura K."/>
            <person name="Barry K."/>
            <person name="Labutti K."/>
            <person name="Kuo R."/>
            <person name="Ohm R.A."/>
            <person name="Bhattacharya S.S."/>
            <person name="Shirouzu T."/>
            <person name="Yoshinaga Y."/>
            <person name="Martin F.M."/>
            <person name="Grigoriev I.V."/>
            <person name="Hibbett D.S."/>
        </authorList>
    </citation>
    <scope>NUCLEOTIDE SEQUENCE [LARGE SCALE GENOMIC DNA]</scope>
    <source>
        <strain evidence="1 2">93-53</strain>
    </source>
</reference>
<sequence>MPRVRNVHEISAKKSDDAPHVDTLYRFNNTGTALPKNVLRRIFSLAASPSVHTSSSLTAIQIACNLALVSTYAEKWMRPFIWRTVNLVNPMKIHQIRNAFHAQRSTSGSFVRNLWIRAETTGRPLREEGHVLARELAIDRPRNLAIDLTLVVDGWLERNDARPTQVLLLAPTRPTPSNRHMLGKNPRSIFKRVTHVIVEPHWHELKMTPGRLNTLFPSMKALCVRIPADLDPEVAAKCAHKLFRTKRLEVLIMCIDNGANGVLSVDNANWVALRNLASDHDNLTILPEALPIRSEWDAIVANGNTVWRRAENPAWGRTEPTFVEDQDICLDDESIPPFRHYITEDIKDNFVPSESAMDVDEYVCSCVEMEEPVEFLVEGEVDQILGDVGSLRSLWESEWRLLSEIDTEEEDIC</sequence>
<dbReference type="GeneID" id="63831172"/>
<proteinExistence type="predicted"/>
<gene>
    <name evidence="1" type="ORF">LAESUDRAFT_809516</name>
</gene>
<name>A0A165HED3_9APHY</name>
<protein>
    <submittedName>
        <fullName evidence="1">Uncharacterized protein</fullName>
    </submittedName>
</protein>
<keyword evidence="2" id="KW-1185">Reference proteome</keyword>
<dbReference type="AlphaFoldDB" id="A0A165HED3"/>
<dbReference type="RefSeq" id="XP_040769366.1">
    <property type="nucleotide sequence ID" value="XM_040914144.1"/>
</dbReference>
<dbReference type="OrthoDB" id="2800163at2759"/>
<evidence type="ECO:0000313" key="1">
    <source>
        <dbReference type="EMBL" id="KZT11626.1"/>
    </source>
</evidence>